<dbReference type="Pfam" id="PF15566">
    <property type="entry name" value="Imm32"/>
    <property type="match status" value="1"/>
</dbReference>
<dbReference type="AlphaFoldDB" id="A0A6B3LCU7"/>
<dbReference type="KEGG" id="soa:G3M56_012110"/>
<dbReference type="Proteomes" id="UP000475117">
    <property type="component" value="Chromosome"/>
</dbReference>
<organism evidence="1 2">
    <name type="scientific">Sulfuriroseicoccus oceanibius</name>
    <dbReference type="NCBI Taxonomy" id="2707525"/>
    <lineage>
        <taxon>Bacteria</taxon>
        <taxon>Pseudomonadati</taxon>
        <taxon>Verrucomicrobiota</taxon>
        <taxon>Verrucomicrobiia</taxon>
        <taxon>Verrucomicrobiales</taxon>
        <taxon>Verrucomicrobiaceae</taxon>
        <taxon>Sulfuriroseicoccus</taxon>
    </lineage>
</organism>
<evidence type="ECO:0000313" key="1">
    <source>
        <dbReference type="EMBL" id="QQL44619.1"/>
    </source>
</evidence>
<dbReference type="InterPro" id="IPR029083">
    <property type="entry name" value="Imm32"/>
</dbReference>
<keyword evidence="2" id="KW-1185">Reference proteome</keyword>
<gene>
    <name evidence="1" type="ORF">G3M56_012110</name>
</gene>
<proteinExistence type="predicted"/>
<evidence type="ECO:0000313" key="2">
    <source>
        <dbReference type="Proteomes" id="UP000475117"/>
    </source>
</evidence>
<sequence>MKLPEINATLEKLVDPLKQCIEIARTGSKGEEVAIFANREGLIQIAAYCLDLAERESEGAHYHFDETSVDAAEVPMVITYKKRPNKAVD</sequence>
<protein>
    <submittedName>
        <fullName evidence="1">Uncharacterized protein</fullName>
    </submittedName>
</protein>
<reference evidence="1 2" key="1">
    <citation type="submission" date="2020-12" db="EMBL/GenBank/DDBJ databases">
        <title>Sulforoseuscoccus oceanibium gen. nov., sp. nov., a representative of the phylum Verrucomicrobia with special cytoplasmic membrane, and proposal of Sulforoseuscoccusaceae fam. nov.</title>
        <authorList>
            <person name="Xi F."/>
        </authorList>
    </citation>
    <scope>NUCLEOTIDE SEQUENCE [LARGE SCALE GENOMIC DNA]</scope>
    <source>
        <strain evidence="1 2">T37</strain>
    </source>
</reference>
<accession>A0A6B3LCU7</accession>
<dbReference type="EMBL" id="CP066776">
    <property type="protein sequence ID" value="QQL44619.1"/>
    <property type="molecule type" value="Genomic_DNA"/>
</dbReference>
<name>A0A6B3LCU7_9BACT</name>
<dbReference type="RefSeq" id="WP_164364422.1">
    <property type="nucleotide sequence ID" value="NZ_CP066776.1"/>
</dbReference>